<feature type="transmembrane region" description="Helical" evidence="1">
    <location>
        <begin position="74"/>
        <end position="94"/>
    </location>
</feature>
<dbReference type="InterPro" id="IPR039447">
    <property type="entry name" value="UreH-like_TM_dom"/>
</dbReference>
<dbReference type="Proteomes" id="UP001501353">
    <property type="component" value="Unassembled WGS sequence"/>
</dbReference>
<keyword evidence="1" id="KW-0812">Transmembrane</keyword>
<dbReference type="EMBL" id="BAAAZE010000005">
    <property type="protein sequence ID" value="GAA4014710.1"/>
    <property type="molecule type" value="Genomic_DNA"/>
</dbReference>
<dbReference type="PANTHER" id="PTHR42208">
    <property type="entry name" value="HEAVY METAL TRANSPORTER-RELATED"/>
    <property type="match status" value="1"/>
</dbReference>
<feature type="transmembrane region" description="Helical" evidence="1">
    <location>
        <begin position="44"/>
        <end position="62"/>
    </location>
</feature>
<comment type="caution">
    <text evidence="3">The sequence shown here is derived from an EMBL/GenBank/DDBJ whole genome shotgun (WGS) entry which is preliminary data.</text>
</comment>
<feature type="transmembrane region" description="Helical" evidence="1">
    <location>
        <begin position="223"/>
        <end position="241"/>
    </location>
</feature>
<name>A0ABP7SPN6_9BURK</name>
<feature type="transmembrane region" description="Helical" evidence="1">
    <location>
        <begin position="106"/>
        <end position="126"/>
    </location>
</feature>
<evidence type="ECO:0000256" key="1">
    <source>
        <dbReference type="SAM" id="Phobius"/>
    </source>
</evidence>
<feature type="transmembrane region" description="Helical" evidence="1">
    <location>
        <begin position="159"/>
        <end position="181"/>
    </location>
</feature>
<evidence type="ECO:0000313" key="3">
    <source>
        <dbReference type="EMBL" id="GAA4014710.1"/>
    </source>
</evidence>
<evidence type="ECO:0000313" key="4">
    <source>
        <dbReference type="Proteomes" id="UP001501353"/>
    </source>
</evidence>
<feature type="domain" description="Urease accessory protein UreH-like transmembrane" evidence="2">
    <location>
        <begin position="9"/>
        <end position="237"/>
    </location>
</feature>
<dbReference type="PANTHER" id="PTHR42208:SF1">
    <property type="entry name" value="HEAVY METAL TRANSPORTER"/>
    <property type="match status" value="1"/>
</dbReference>
<evidence type="ECO:0000259" key="2">
    <source>
        <dbReference type="Pfam" id="PF13386"/>
    </source>
</evidence>
<protein>
    <submittedName>
        <fullName evidence="3">Sulfite exporter TauE/SafE family protein</fullName>
    </submittedName>
</protein>
<keyword evidence="1" id="KW-1133">Transmembrane helix</keyword>
<dbReference type="RefSeq" id="WP_344761802.1">
    <property type="nucleotide sequence ID" value="NZ_BAAAZE010000005.1"/>
</dbReference>
<accession>A0ABP7SPN6</accession>
<organism evidence="3 4">
    <name type="scientific">Actimicrobium antarcticum</name>
    <dbReference type="NCBI Taxonomy" id="1051899"/>
    <lineage>
        <taxon>Bacteria</taxon>
        <taxon>Pseudomonadati</taxon>
        <taxon>Pseudomonadota</taxon>
        <taxon>Betaproteobacteria</taxon>
        <taxon>Burkholderiales</taxon>
        <taxon>Oxalobacteraceae</taxon>
        <taxon>Actimicrobium</taxon>
    </lineage>
</organism>
<keyword evidence="4" id="KW-1185">Reference proteome</keyword>
<gene>
    <name evidence="3" type="ORF">GCM10022212_06570</name>
</gene>
<proteinExistence type="predicted"/>
<feature type="transmembrane region" description="Helical" evidence="1">
    <location>
        <begin position="187"/>
        <end position="211"/>
    </location>
</feature>
<sequence>MTLLSLLPIVLIGLLGSVHCVGMCGGIVGALSVAPMPVRKFPVAVVSATVSATVSAPSLAASSDRLLRVLAYNTGRIGSYMLAGAIAGGVANGARTLSGVSAFQAGGYWLANLMLVLLGLYLMGAWRGLTRVEALGQGLWRAIQPLTRHLLPLDSPLKMLAMGGVWGWLPCGMVYSVLLTAMMTGSAWSGASVMLAFGLGTLPTLLTMGLLGAQLRGVMQRHGVRVASGVLVLGFGLLGLLRASRGMPTSWLDALCLTPMAS</sequence>
<keyword evidence="1" id="KW-0472">Membrane</keyword>
<reference evidence="4" key="1">
    <citation type="journal article" date="2019" name="Int. J. Syst. Evol. Microbiol.">
        <title>The Global Catalogue of Microorganisms (GCM) 10K type strain sequencing project: providing services to taxonomists for standard genome sequencing and annotation.</title>
        <authorList>
            <consortium name="The Broad Institute Genomics Platform"/>
            <consortium name="The Broad Institute Genome Sequencing Center for Infectious Disease"/>
            <person name="Wu L."/>
            <person name="Ma J."/>
        </authorList>
    </citation>
    <scope>NUCLEOTIDE SEQUENCE [LARGE SCALE GENOMIC DNA]</scope>
    <source>
        <strain evidence="4">JCM 16673</strain>
    </source>
</reference>
<dbReference type="Pfam" id="PF13386">
    <property type="entry name" value="DsbD_2"/>
    <property type="match status" value="1"/>
</dbReference>